<dbReference type="PANTHER" id="PTHR23517">
    <property type="entry name" value="RESISTANCE PROTEIN MDTM, PUTATIVE-RELATED-RELATED"/>
    <property type="match status" value="1"/>
</dbReference>
<dbReference type="PATRIC" id="fig|1218506.3.peg.295"/>
<feature type="transmembrane region" description="Helical" evidence="7">
    <location>
        <begin position="238"/>
        <end position="259"/>
    </location>
</feature>
<comment type="caution">
    <text evidence="9">The sequence shown here is derived from an EMBL/GenBank/DDBJ whole genome shotgun (WGS) entry which is preliminary data.</text>
</comment>
<keyword evidence="4 7" id="KW-0812">Transmembrane</keyword>
<keyword evidence="5 7" id="KW-1133">Transmembrane helix</keyword>
<evidence type="ECO:0000313" key="9">
    <source>
        <dbReference type="EMBL" id="KJY59899.1"/>
    </source>
</evidence>
<protein>
    <recommendedName>
        <fullName evidence="8">Major facilitator superfamily (MFS) profile domain-containing protein</fullName>
    </recommendedName>
</protein>
<sequence length="387" mass="42613">MKKKQQVIKFIIIIILFWFAQYVYVPYQTPFLTAINVAADFIGIVVGAYGFSQMLLRIPLGMLADWHLNHKLLITLGTLLAGLASIMRVLFPSGIGFLLGNIFSGIASSTWLSFIIYFLKLRSDVSKVENMGILVMANNLGMLLGFVISSLFYTKIAMKGLCVLGVLAGILACIMTMSLPSFQFSYSSGKNSFINLINVFKSKTLLISGALAFIQQGIQMATTMSFTNQVIKEIHAPTYAEGLSSIIYMCSAVLFARLTSSKYIEKFSDRSILIVSYFLLALYCFAIPLARKIYLIYLLQIIPGVGTGILFAILNAAAISNVPQKSLSTATGVFQSIYALGMTLFPIFAGQLRTQYSMTVSFQVMGILALLGDCIVIIFWQKVSKNN</sequence>
<reference evidence="9 10" key="1">
    <citation type="submission" date="2015-01" db="EMBL/GenBank/DDBJ databases">
        <title>Comparative genomics of the lactic acid bacteria isolated from the honey bee gut.</title>
        <authorList>
            <person name="Ellegaard K.M."/>
            <person name="Tamarit D."/>
            <person name="Javelind E."/>
            <person name="Olofsson T."/>
            <person name="Andersson S.G."/>
            <person name="Vasquez A."/>
        </authorList>
    </citation>
    <scope>NUCLEOTIDE SEQUENCE [LARGE SCALE GENOMIC DNA]</scope>
    <source>
        <strain evidence="9 10">Hma2</strain>
    </source>
</reference>
<dbReference type="InterPro" id="IPR011701">
    <property type="entry name" value="MFS"/>
</dbReference>
<keyword evidence="3" id="KW-1003">Cell membrane</keyword>
<keyword evidence="6 7" id="KW-0472">Membrane</keyword>
<dbReference type="PROSITE" id="PS50850">
    <property type="entry name" value="MFS"/>
    <property type="match status" value="1"/>
</dbReference>
<dbReference type="SUPFAM" id="SSF103473">
    <property type="entry name" value="MFS general substrate transporter"/>
    <property type="match status" value="1"/>
</dbReference>
<keyword evidence="2" id="KW-0813">Transport</keyword>
<evidence type="ECO:0000256" key="5">
    <source>
        <dbReference type="ARBA" id="ARBA00022989"/>
    </source>
</evidence>
<evidence type="ECO:0000313" key="10">
    <source>
        <dbReference type="Proteomes" id="UP000033612"/>
    </source>
</evidence>
<dbReference type="STRING" id="1218506.JF75_02560"/>
<feature type="transmembrane region" description="Helical" evidence="7">
    <location>
        <begin position="360"/>
        <end position="380"/>
    </location>
</feature>
<evidence type="ECO:0000256" key="2">
    <source>
        <dbReference type="ARBA" id="ARBA00022448"/>
    </source>
</evidence>
<evidence type="ECO:0000256" key="6">
    <source>
        <dbReference type="ARBA" id="ARBA00023136"/>
    </source>
</evidence>
<dbReference type="Pfam" id="PF07690">
    <property type="entry name" value="MFS_1"/>
    <property type="match status" value="1"/>
</dbReference>
<feature type="transmembrane region" description="Helical" evidence="7">
    <location>
        <begin position="200"/>
        <end position="218"/>
    </location>
</feature>
<feature type="transmembrane region" description="Helical" evidence="7">
    <location>
        <begin position="97"/>
        <end position="119"/>
    </location>
</feature>
<dbReference type="GO" id="GO:0005886">
    <property type="term" value="C:plasma membrane"/>
    <property type="evidence" value="ECO:0007669"/>
    <property type="project" value="UniProtKB-SubCell"/>
</dbReference>
<organism evidence="9 10">
    <name type="scientific">Lactobacillus kimbladii</name>
    <dbReference type="NCBI Taxonomy" id="1218506"/>
    <lineage>
        <taxon>Bacteria</taxon>
        <taxon>Bacillati</taxon>
        <taxon>Bacillota</taxon>
        <taxon>Bacilli</taxon>
        <taxon>Lactobacillales</taxon>
        <taxon>Lactobacillaceae</taxon>
        <taxon>Lactobacillus</taxon>
    </lineage>
</organism>
<proteinExistence type="predicted"/>
<feature type="transmembrane region" description="Helical" evidence="7">
    <location>
        <begin position="72"/>
        <end position="91"/>
    </location>
</feature>
<feature type="transmembrane region" description="Helical" evidence="7">
    <location>
        <begin position="330"/>
        <end position="348"/>
    </location>
</feature>
<evidence type="ECO:0000259" key="8">
    <source>
        <dbReference type="PROSITE" id="PS50850"/>
    </source>
</evidence>
<comment type="subcellular location">
    <subcellularLocation>
        <location evidence="1">Cell membrane</location>
        <topology evidence="1">Multi-pass membrane protein</topology>
    </subcellularLocation>
</comment>
<feature type="domain" description="Major facilitator superfamily (MFS) profile" evidence="8">
    <location>
        <begin position="6"/>
        <end position="384"/>
    </location>
</feature>
<feature type="transmembrane region" description="Helical" evidence="7">
    <location>
        <begin position="31"/>
        <end position="51"/>
    </location>
</feature>
<feature type="transmembrane region" description="Helical" evidence="7">
    <location>
        <begin position="271"/>
        <end position="290"/>
    </location>
</feature>
<dbReference type="HOGENOM" id="CLU_001265_10_14_9"/>
<dbReference type="Gene3D" id="1.20.1250.20">
    <property type="entry name" value="MFS general substrate transporter like domains"/>
    <property type="match status" value="1"/>
</dbReference>
<evidence type="ECO:0000256" key="7">
    <source>
        <dbReference type="SAM" id="Phobius"/>
    </source>
</evidence>
<feature type="transmembrane region" description="Helical" evidence="7">
    <location>
        <begin position="158"/>
        <end position="179"/>
    </location>
</feature>
<feature type="transmembrane region" description="Helical" evidence="7">
    <location>
        <begin position="7"/>
        <end position="25"/>
    </location>
</feature>
<dbReference type="Proteomes" id="UP000033612">
    <property type="component" value="Unassembled WGS sequence"/>
</dbReference>
<gene>
    <name evidence="9" type="ORF">JF75_02560</name>
</gene>
<feature type="transmembrane region" description="Helical" evidence="7">
    <location>
        <begin position="131"/>
        <end position="152"/>
    </location>
</feature>
<evidence type="ECO:0000256" key="4">
    <source>
        <dbReference type="ARBA" id="ARBA00022692"/>
    </source>
</evidence>
<accession>A0A0F4LNQ0</accession>
<dbReference type="InterPro" id="IPR036259">
    <property type="entry name" value="MFS_trans_sf"/>
</dbReference>
<dbReference type="InterPro" id="IPR050171">
    <property type="entry name" value="MFS_Transporters"/>
</dbReference>
<dbReference type="RefSeq" id="WP_046332892.1">
    <property type="nucleotide sequence ID" value="NZ_JBHTBO010000007.1"/>
</dbReference>
<name>A0A0F4LNQ0_9LACO</name>
<dbReference type="InterPro" id="IPR020846">
    <property type="entry name" value="MFS_dom"/>
</dbReference>
<dbReference type="GO" id="GO:0022857">
    <property type="term" value="F:transmembrane transporter activity"/>
    <property type="evidence" value="ECO:0007669"/>
    <property type="project" value="InterPro"/>
</dbReference>
<dbReference type="EMBL" id="JXLH01000003">
    <property type="protein sequence ID" value="KJY59899.1"/>
    <property type="molecule type" value="Genomic_DNA"/>
</dbReference>
<evidence type="ECO:0000256" key="1">
    <source>
        <dbReference type="ARBA" id="ARBA00004651"/>
    </source>
</evidence>
<feature type="transmembrane region" description="Helical" evidence="7">
    <location>
        <begin position="296"/>
        <end position="318"/>
    </location>
</feature>
<evidence type="ECO:0000256" key="3">
    <source>
        <dbReference type="ARBA" id="ARBA00022475"/>
    </source>
</evidence>
<keyword evidence="10" id="KW-1185">Reference proteome</keyword>
<dbReference type="AlphaFoldDB" id="A0A0F4LNQ0"/>